<dbReference type="OrthoDB" id="10449309at2759"/>
<reference evidence="3" key="1">
    <citation type="submission" date="2021-02" db="EMBL/GenBank/DDBJ databases">
        <authorList>
            <person name="Dougan E. K."/>
            <person name="Rhodes N."/>
            <person name="Thang M."/>
            <person name="Chan C."/>
        </authorList>
    </citation>
    <scope>NUCLEOTIDE SEQUENCE</scope>
</reference>
<evidence type="ECO:0000256" key="2">
    <source>
        <dbReference type="SAM" id="MobiDB-lite"/>
    </source>
</evidence>
<evidence type="ECO:0000313" key="4">
    <source>
        <dbReference type="Proteomes" id="UP000601435"/>
    </source>
</evidence>
<sequence>MASKGDTKPGFLCPAYDPASSPVSAGRPPRPPGEDGPAESTVRSSPEPPPRAPTSARGASPSPLQRRLRPSQGTSEVSSARSSGTGASQARTPASTRPSSAGASVSAEEMLMQGYIPSTEYVGIMALNKELREQNKLLRAELVNLKVEQESLRMEESFLRSQLHAGLEPPPEVTSSLPDEQ</sequence>
<keyword evidence="4" id="KW-1185">Reference proteome</keyword>
<accession>A0A812NZH4</accession>
<feature type="compositionally biased region" description="Polar residues" evidence="2">
    <location>
        <begin position="71"/>
        <end position="103"/>
    </location>
</feature>
<proteinExistence type="predicted"/>
<name>A0A812NZH4_9DINO</name>
<keyword evidence="1" id="KW-0175">Coiled coil</keyword>
<dbReference type="Proteomes" id="UP000601435">
    <property type="component" value="Unassembled WGS sequence"/>
</dbReference>
<organism evidence="3 4">
    <name type="scientific">Symbiodinium necroappetens</name>
    <dbReference type="NCBI Taxonomy" id="1628268"/>
    <lineage>
        <taxon>Eukaryota</taxon>
        <taxon>Sar</taxon>
        <taxon>Alveolata</taxon>
        <taxon>Dinophyceae</taxon>
        <taxon>Suessiales</taxon>
        <taxon>Symbiodiniaceae</taxon>
        <taxon>Symbiodinium</taxon>
    </lineage>
</organism>
<gene>
    <name evidence="3" type="ORF">SNEC2469_LOCUS8680</name>
</gene>
<evidence type="ECO:0000256" key="1">
    <source>
        <dbReference type="SAM" id="Coils"/>
    </source>
</evidence>
<dbReference type="EMBL" id="CAJNJA010014241">
    <property type="protein sequence ID" value="CAE7338448.1"/>
    <property type="molecule type" value="Genomic_DNA"/>
</dbReference>
<feature type="region of interest" description="Disordered" evidence="2">
    <location>
        <begin position="1"/>
        <end position="106"/>
    </location>
</feature>
<dbReference type="AlphaFoldDB" id="A0A812NZH4"/>
<evidence type="ECO:0000313" key="3">
    <source>
        <dbReference type="EMBL" id="CAE7338448.1"/>
    </source>
</evidence>
<feature type="coiled-coil region" evidence="1">
    <location>
        <begin position="128"/>
        <end position="155"/>
    </location>
</feature>
<feature type="region of interest" description="Disordered" evidence="2">
    <location>
        <begin position="162"/>
        <end position="181"/>
    </location>
</feature>
<comment type="caution">
    <text evidence="3">The sequence shown here is derived from an EMBL/GenBank/DDBJ whole genome shotgun (WGS) entry which is preliminary data.</text>
</comment>
<protein>
    <submittedName>
        <fullName evidence="3">Uncharacterized protein</fullName>
    </submittedName>
</protein>